<dbReference type="EMBL" id="JAFGDB010000013">
    <property type="protein sequence ID" value="MBN2066973.1"/>
    <property type="molecule type" value="Genomic_DNA"/>
</dbReference>
<dbReference type="InterPro" id="IPR005248">
    <property type="entry name" value="NadD/NMNAT"/>
</dbReference>
<evidence type="ECO:0000256" key="4">
    <source>
        <dbReference type="ARBA" id="ARBA00022695"/>
    </source>
</evidence>
<organism evidence="9 10">
    <name type="scientific">Candidatus Iainarchaeum sp</name>
    <dbReference type="NCBI Taxonomy" id="3101447"/>
    <lineage>
        <taxon>Archaea</taxon>
        <taxon>Candidatus Iainarchaeota</taxon>
        <taxon>Candidatus Iainarchaeia</taxon>
        <taxon>Candidatus Iainarchaeales</taxon>
        <taxon>Candidatus Iainarchaeaceae</taxon>
        <taxon>Candidatus Iainarchaeum</taxon>
    </lineage>
</organism>
<dbReference type="AlphaFoldDB" id="A0A938YX66"/>
<protein>
    <submittedName>
        <fullName evidence="9">Nicotinate (Nicotinamide) nucleotide adenylyltransferase</fullName>
    </submittedName>
</protein>
<gene>
    <name evidence="9" type="primary">nadD</name>
    <name evidence="9" type="ORF">JW744_00720</name>
</gene>
<dbReference type="PANTHER" id="PTHR39321">
    <property type="entry name" value="NICOTINATE-NUCLEOTIDE ADENYLYLTRANSFERASE-RELATED"/>
    <property type="match status" value="1"/>
</dbReference>
<keyword evidence="3" id="KW-0808">Transferase</keyword>
<name>A0A938YX66_9ARCH</name>
<dbReference type="PANTHER" id="PTHR39321:SF3">
    <property type="entry name" value="PHOSPHOPANTETHEINE ADENYLYLTRANSFERASE"/>
    <property type="match status" value="1"/>
</dbReference>
<keyword evidence="4 9" id="KW-0548">Nucleotidyltransferase</keyword>
<evidence type="ECO:0000256" key="5">
    <source>
        <dbReference type="ARBA" id="ARBA00022741"/>
    </source>
</evidence>
<keyword evidence="7" id="KW-0520">NAD</keyword>
<keyword evidence="5" id="KW-0547">Nucleotide-binding</keyword>
<dbReference type="CDD" id="cd02165">
    <property type="entry name" value="NMNAT"/>
    <property type="match status" value="1"/>
</dbReference>
<dbReference type="InterPro" id="IPR004821">
    <property type="entry name" value="Cyt_trans-like"/>
</dbReference>
<evidence type="ECO:0000256" key="7">
    <source>
        <dbReference type="ARBA" id="ARBA00023027"/>
    </source>
</evidence>
<dbReference type="Pfam" id="PF01467">
    <property type="entry name" value="CTP_transf_like"/>
    <property type="match status" value="1"/>
</dbReference>
<dbReference type="GO" id="GO:0070566">
    <property type="term" value="F:adenylyltransferase activity"/>
    <property type="evidence" value="ECO:0007669"/>
    <property type="project" value="UniProtKB-ARBA"/>
</dbReference>
<comment type="pathway">
    <text evidence="1">Cofactor biosynthesis; NAD(+) biosynthesis.</text>
</comment>
<evidence type="ECO:0000313" key="10">
    <source>
        <dbReference type="Proteomes" id="UP000809243"/>
    </source>
</evidence>
<accession>A0A938YX66</accession>
<sequence length="195" mass="22031">MKVALFGGTFDPVHKGHVKAALSLLEFTDCEEVWFIPVYWHVYKRAENVSDISHRKKMIEIAIAGKPGLKLVDFNENPTYTIETIHKAKRSFPDNEYVWAIGSDLVQEFDSWKDASQILEVAKVIVVPEPGFEGLEGSLLSEEKGNCIILWDAPRVDLSSTGVRQKLLQGEDVSPLVNASVLQYIKKNNLYRNNK</sequence>
<dbReference type="GO" id="GO:0009435">
    <property type="term" value="P:NAD+ biosynthetic process"/>
    <property type="evidence" value="ECO:0007669"/>
    <property type="project" value="InterPro"/>
</dbReference>
<evidence type="ECO:0000256" key="3">
    <source>
        <dbReference type="ARBA" id="ARBA00022679"/>
    </source>
</evidence>
<keyword evidence="2" id="KW-0662">Pyridine nucleotide biosynthesis</keyword>
<evidence type="ECO:0000256" key="2">
    <source>
        <dbReference type="ARBA" id="ARBA00022642"/>
    </source>
</evidence>
<evidence type="ECO:0000256" key="1">
    <source>
        <dbReference type="ARBA" id="ARBA00004790"/>
    </source>
</evidence>
<dbReference type="NCBIfam" id="NF000840">
    <property type="entry name" value="PRK00071.1-3"/>
    <property type="match status" value="1"/>
</dbReference>
<reference evidence="9" key="1">
    <citation type="submission" date="2021-01" db="EMBL/GenBank/DDBJ databases">
        <title>Active Sulfur Cycling in an Early Earth Analoge.</title>
        <authorList>
            <person name="Hahn C.R."/>
            <person name="Youssef N.H."/>
            <person name="Elshahed M."/>
        </authorList>
    </citation>
    <scope>NUCLEOTIDE SEQUENCE</scope>
    <source>
        <strain evidence="9">Zod_Metabat.1151</strain>
    </source>
</reference>
<evidence type="ECO:0000259" key="8">
    <source>
        <dbReference type="Pfam" id="PF01467"/>
    </source>
</evidence>
<evidence type="ECO:0000313" key="9">
    <source>
        <dbReference type="EMBL" id="MBN2066973.1"/>
    </source>
</evidence>
<proteinExistence type="inferred from homology"/>
<dbReference type="SUPFAM" id="SSF52374">
    <property type="entry name" value="Nucleotidylyl transferase"/>
    <property type="match status" value="1"/>
</dbReference>
<dbReference type="GO" id="GO:0005524">
    <property type="term" value="F:ATP binding"/>
    <property type="evidence" value="ECO:0007669"/>
    <property type="project" value="UniProtKB-KW"/>
</dbReference>
<comment type="caution">
    <text evidence="9">The sequence shown here is derived from an EMBL/GenBank/DDBJ whole genome shotgun (WGS) entry which is preliminary data.</text>
</comment>
<evidence type="ECO:0000256" key="6">
    <source>
        <dbReference type="ARBA" id="ARBA00022840"/>
    </source>
</evidence>
<dbReference type="Gene3D" id="3.40.50.620">
    <property type="entry name" value="HUPs"/>
    <property type="match status" value="1"/>
</dbReference>
<dbReference type="HAMAP" id="MF_00244">
    <property type="entry name" value="NaMN_adenylyltr"/>
    <property type="match status" value="1"/>
</dbReference>
<keyword evidence="6" id="KW-0067">ATP-binding</keyword>
<dbReference type="InterPro" id="IPR014729">
    <property type="entry name" value="Rossmann-like_a/b/a_fold"/>
</dbReference>
<dbReference type="NCBIfam" id="TIGR00125">
    <property type="entry name" value="cyt_tran_rel"/>
    <property type="match status" value="1"/>
</dbReference>
<feature type="domain" description="Cytidyltransferase-like" evidence="8">
    <location>
        <begin position="5"/>
        <end position="166"/>
    </location>
</feature>
<dbReference type="Proteomes" id="UP000809243">
    <property type="component" value="Unassembled WGS sequence"/>
</dbReference>
<dbReference type="NCBIfam" id="TIGR00482">
    <property type="entry name" value="nicotinate (nicotinamide) nucleotide adenylyltransferase"/>
    <property type="match status" value="1"/>
</dbReference>